<evidence type="ECO:0000256" key="2">
    <source>
        <dbReference type="ARBA" id="ARBA00022448"/>
    </source>
</evidence>
<dbReference type="EMBL" id="JAGRRH010000014">
    <property type="protein sequence ID" value="KAG7359221.1"/>
    <property type="molecule type" value="Genomic_DNA"/>
</dbReference>
<feature type="compositionally biased region" description="Basic and acidic residues" evidence="7">
    <location>
        <begin position="129"/>
        <end position="144"/>
    </location>
</feature>
<keyword evidence="4 8" id="KW-1133">Transmembrane helix</keyword>
<comment type="subcellular location">
    <subcellularLocation>
        <location evidence="1">Membrane</location>
        <topology evidence="1">Multi-pass membrane protein</topology>
    </subcellularLocation>
</comment>
<feature type="region of interest" description="Disordered" evidence="7">
    <location>
        <begin position="120"/>
        <end position="147"/>
    </location>
</feature>
<reference evidence="9" key="2">
    <citation type="submission" date="2021-04" db="EMBL/GenBank/DDBJ databases">
        <authorList>
            <person name="Podell S."/>
        </authorList>
    </citation>
    <scope>NUCLEOTIDE SEQUENCE</scope>
    <source>
        <strain evidence="9">Hildebrandi</strain>
    </source>
</reference>
<reference evidence="9" key="1">
    <citation type="journal article" date="2021" name="Sci. Rep.">
        <title>Diploid genomic architecture of Nitzschia inconspicua, an elite biomass production diatom.</title>
        <authorList>
            <person name="Oliver A."/>
            <person name="Podell S."/>
            <person name="Pinowska A."/>
            <person name="Traller J.C."/>
            <person name="Smith S.R."/>
            <person name="McClure R."/>
            <person name="Beliaev A."/>
            <person name="Bohutskyi P."/>
            <person name="Hill E.A."/>
            <person name="Rabines A."/>
            <person name="Zheng H."/>
            <person name="Allen L.Z."/>
            <person name="Kuo A."/>
            <person name="Grigoriev I.V."/>
            <person name="Allen A.E."/>
            <person name="Hazlebeck D."/>
            <person name="Allen E.E."/>
        </authorList>
    </citation>
    <scope>NUCLEOTIDE SEQUENCE</scope>
    <source>
        <strain evidence="9">Hildebrandi</strain>
    </source>
</reference>
<evidence type="ECO:0000256" key="6">
    <source>
        <dbReference type="ARBA" id="ARBA00023136"/>
    </source>
</evidence>
<protein>
    <submittedName>
        <fullName evidence="9">Bestrophin, RFP-TM, chloride channel</fullName>
    </submittedName>
</protein>
<sequence length="804" mass="90336">MIVYSSDYFGLLTLLTLNGSAAYRAFLPALSSTIILLLYKFTWGEGELGSEKDLTDHPYVITIYVMAFSLVLNFRLNYSYQRYWESATQLFMMTSKWVDAATILASFHYQSEIYRPYRPRPFGKKQKKEGKDEEQQDKNNQDTRIEDEEQELIEQDMSQARRRRTVSLDNALWDTSDSAPKPNDDRAAMKASTPKRSGKSGTPTAANASTTTQKTQDKDTEMTTFFNRLFGLGGGAVDGQTSPNGKSPSSPNLPSQESTASTVERPVFHRRIPSVDLPRPGEATVKSFQPTTGRTWEKSAKTTRLTHMTRMHNHQPLLRDRSTGKDVDLEAWLYGGKPPPSPKKHSNHHRSSANDAPRRASLPAQTEDYHGGSDSDIMNAIHPTGVNSDREYHPQNSSGISSKSSHSSRGTSKPRRSSKLMASLNPSKWVGLRSRSSDNLRDLAHQGSSDSNFLTDLELTDLEEEIDSSSTTSSMSTEEGDLLPSLFLQEAAHLFSLTSAVAMASLRADLEGCASPLVEYVPGQPFPPVNPDEMKVKVWLHGTEEEQDEMLEENSIIAKGPNENRDGESYSLGPSMGLPNIVWASAKNHKTWIRNNRFRNAVYFLLGLSRSPRQRTLYNASRPFSVMGGLSDKEVEFLQKARGPEAQMALCLIWLKEFVSREHLDGSTGKVAPPLVARVYQFISDGFVQYNQCRKTAYTQFPFVHSQLTTFFLFVSIFIFPYLFYTYVNNTVVACLLNFATLACFDGMHEVARELQDPFYQFPNDLPLNNYQVQFNEALISCLYGGFHPDAPSRNKERRGENSE</sequence>
<dbReference type="GO" id="GO:0005254">
    <property type="term" value="F:chloride channel activity"/>
    <property type="evidence" value="ECO:0007669"/>
    <property type="project" value="InterPro"/>
</dbReference>
<feature type="compositionally biased region" description="Basic and acidic residues" evidence="7">
    <location>
        <begin position="317"/>
        <end position="328"/>
    </location>
</feature>
<evidence type="ECO:0000256" key="4">
    <source>
        <dbReference type="ARBA" id="ARBA00022989"/>
    </source>
</evidence>
<evidence type="ECO:0000313" key="10">
    <source>
        <dbReference type="Proteomes" id="UP000693970"/>
    </source>
</evidence>
<feature type="compositionally biased region" description="Basic residues" evidence="7">
    <location>
        <begin position="342"/>
        <end position="351"/>
    </location>
</feature>
<evidence type="ECO:0000256" key="8">
    <source>
        <dbReference type="SAM" id="Phobius"/>
    </source>
</evidence>
<proteinExistence type="predicted"/>
<accession>A0A9K3LEA3</accession>
<keyword evidence="2" id="KW-0813">Transport</keyword>
<evidence type="ECO:0000256" key="3">
    <source>
        <dbReference type="ARBA" id="ARBA00022692"/>
    </source>
</evidence>
<feature type="region of interest" description="Disordered" evidence="7">
    <location>
        <begin position="172"/>
        <end position="426"/>
    </location>
</feature>
<keyword evidence="5" id="KW-0406">Ion transport</keyword>
<dbReference type="InterPro" id="IPR044669">
    <property type="entry name" value="YneE/VCCN1/2-like"/>
</dbReference>
<feature type="compositionally biased region" description="Polar residues" evidence="7">
    <location>
        <begin position="239"/>
        <end position="262"/>
    </location>
</feature>
<evidence type="ECO:0000256" key="1">
    <source>
        <dbReference type="ARBA" id="ARBA00004141"/>
    </source>
</evidence>
<evidence type="ECO:0000313" key="9">
    <source>
        <dbReference type="EMBL" id="KAG7359221.1"/>
    </source>
</evidence>
<organism evidence="9 10">
    <name type="scientific">Nitzschia inconspicua</name>
    <dbReference type="NCBI Taxonomy" id="303405"/>
    <lineage>
        <taxon>Eukaryota</taxon>
        <taxon>Sar</taxon>
        <taxon>Stramenopiles</taxon>
        <taxon>Ochrophyta</taxon>
        <taxon>Bacillariophyta</taxon>
        <taxon>Bacillariophyceae</taxon>
        <taxon>Bacillariophycidae</taxon>
        <taxon>Bacillariales</taxon>
        <taxon>Bacillariaceae</taxon>
        <taxon>Nitzschia</taxon>
    </lineage>
</organism>
<evidence type="ECO:0000256" key="7">
    <source>
        <dbReference type="SAM" id="MobiDB-lite"/>
    </source>
</evidence>
<dbReference type="Pfam" id="PF25539">
    <property type="entry name" value="Bestrophin_2"/>
    <property type="match status" value="1"/>
</dbReference>
<feature type="transmembrane region" description="Helical" evidence="8">
    <location>
        <begin position="708"/>
        <end position="728"/>
    </location>
</feature>
<dbReference type="Proteomes" id="UP000693970">
    <property type="component" value="Unassembled WGS sequence"/>
</dbReference>
<name>A0A9K3LEA3_9STRA</name>
<keyword evidence="10" id="KW-1185">Reference proteome</keyword>
<comment type="caution">
    <text evidence="9">The sequence shown here is derived from an EMBL/GenBank/DDBJ whole genome shotgun (WGS) entry which is preliminary data.</text>
</comment>
<dbReference type="PANTHER" id="PTHR33281:SF20">
    <property type="match status" value="1"/>
</dbReference>
<dbReference type="AlphaFoldDB" id="A0A9K3LEA3"/>
<feature type="compositionally biased region" description="Polar residues" evidence="7">
    <location>
        <begin position="199"/>
        <end position="209"/>
    </location>
</feature>
<feature type="compositionally biased region" description="Low complexity" evidence="7">
    <location>
        <begin position="397"/>
        <end position="411"/>
    </location>
</feature>
<keyword evidence="6 8" id="KW-0472">Membrane</keyword>
<dbReference type="PANTHER" id="PTHR33281">
    <property type="entry name" value="UPF0187 PROTEIN YNEE"/>
    <property type="match status" value="1"/>
</dbReference>
<gene>
    <name evidence="9" type="ORF">IV203_015810</name>
</gene>
<keyword evidence="3 8" id="KW-0812">Transmembrane</keyword>
<dbReference type="GO" id="GO:0016020">
    <property type="term" value="C:membrane"/>
    <property type="evidence" value="ECO:0007669"/>
    <property type="project" value="UniProtKB-SubCell"/>
</dbReference>
<dbReference type="OrthoDB" id="41192at2759"/>
<evidence type="ECO:0000256" key="5">
    <source>
        <dbReference type="ARBA" id="ARBA00023065"/>
    </source>
</evidence>